<accession>A0A1L9VMR8</accession>
<gene>
    <name evidence="5" type="ORF">ASPGLDRAFT_25009</name>
</gene>
<sequence length="725" mass="79726">MFYSYDILTSPEHGVATIWLVATLGSRSIAKRLNKKAILDVDVSRACNVITNPEAPMALRLQGNLLYGVSRVYSQQCSYTLTDVQAMHDKMRAMLKVLPGGGLDPAAGKARPDQLVLPDDPSFVPEINLPGLGIDLSKITLEPQADTSRHNSFPWTKFPDLSQTLPENLSLQLDLSSEDIMRDFGGFGSQSETSGSIQRRPLGRIAAGALDDEAGVLLQPDFEFDEDGNIIELSGERERRSNILRDQFGGRHLSETPLPGTGDNDISWDYQPMLVDNDEGRDTHAHNAATPMQPAKSRQPFESSPAYEPENNQDEQAVTARQSRRAPRVVPADNQTALRNTELAQINNEYMKNMAAILKQKQSNKIPAQAKKNAVFWVFGLGIGSVGVGLGASQMPHPLQVFSGDELCAALNPQEKRKARKRTRCADDDEGDSDEEGRRVRARGESEDQIGRGGDEVEIGRNASPALRDDNSQMPWNITASVQSSRHGSSANIFRGLGSVSELSSRGMSEPAIIQLPGFGRPRSRLTSASPLAGRGFSYDLESLNGLEGLEGDIDVYGDFDLSHYLQAEVDGDGNVMLRNDDGVNASAQKRARTNTHGTDSQQRYSQEQVLQSSLDQDTVNFLDFMYAQSLDLPEQQPETQEDGDEEMTGFSTPPRQVSGVKEITFSTLLPPKETTRTVATHALMNVLTLATKGFLEVHQEEYEDQSSEEHGVLYRYGEISMRLP</sequence>
<dbReference type="GO" id="GO:0003682">
    <property type="term" value="F:chromatin binding"/>
    <property type="evidence" value="ECO:0007669"/>
    <property type="project" value="TreeGrafter"/>
</dbReference>
<dbReference type="AlphaFoldDB" id="A0A1L9VMR8"/>
<feature type="region of interest" description="Disordered" evidence="3">
    <location>
        <begin position="242"/>
        <end position="334"/>
    </location>
</feature>
<feature type="compositionally biased region" description="Polar residues" evidence="3">
    <location>
        <begin position="595"/>
        <end position="605"/>
    </location>
</feature>
<keyword evidence="2" id="KW-0539">Nucleus</keyword>
<dbReference type="PANTHER" id="PTHR12585">
    <property type="entry name" value="SCC1 / RAD21 FAMILY MEMBER"/>
    <property type="match status" value="1"/>
</dbReference>
<dbReference type="GO" id="GO:0007064">
    <property type="term" value="P:mitotic sister chromatid cohesion"/>
    <property type="evidence" value="ECO:0007669"/>
    <property type="project" value="TreeGrafter"/>
</dbReference>
<name>A0A1L9VMR8_ASPGL</name>
<evidence type="ECO:0000259" key="4">
    <source>
        <dbReference type="Pfam" id="PF04825"/>
    </source>
</evidence>
<dbReference type="VEuPathDB" id="FungiDB:ASPGLDRAFT_25009"/>
<dbReference type="InterPro" id="IPR006910">
    <property type="entry name" value="Rad21_Rec8_N"/>
</dbReference>
<dbReference type="GO" id="GO:0030892">
    <property type="term" value="C:mitotic cohesin complex"/>
    <property type="evidence" value="ECO:0007669"/>
    <property type="project" value="TreeGrafter"/>
</dbReference>
<dbReference type="Proteomes" id="UP000184300">
    <property type="component" value="Unassembled WGS sequence"/>
</dbReference>
<organism evidence="5 6">
    <name type="scientific">Aspergillus glaucus CBS 516.65</name>
    <dbReference type="NCBI Taxonomy" id="1160497"/>
    <lineage>
        <taxon>Eukaryota</taxon>
        <taxon>Fungi</taxon>
        <taxon>Dikarya</taxon>
        <taxon>Ascomycota</taxon>
        <taxon>Pezizomycotina</taxon>
        <taxon>Eurotiomycetes</taxon>
        <taxon>Eurotiomycetidae</taxon>
        <taxon>Eurotiales</taxon>
        <taxon>Aspergillaceae</taxon>
        <taxon>Aspergillus</taxon>
        <taxon>Aspergillus subgen. Aspergillus</taxon>
    </lineage>
</organism>
<feature type="domain" description="Rad21/Rec8-like protein N-terminal" evidence="4">
    <location>
        <begin position="1"/>
        <end position="107"/>
    </location>
</feature>
<dbReference type="RefSeq" id="XP_022401860.1">
    <property type="nucleotide sequence ID" value="XM_022543437.1"/>
</dbReference>
<proteinExistence type="predicted"/>
<dbReference type="PANTHER" id="PTHR12585:SF70">
    <property type="entry name" value="RAD21_REC8 N TERMINAL DOMAIN PROTEIN (AFU_ORTHOLOGUE AFUA_6G02900)"/>
    <property type="match status" value="1"/>
</dbReference>
<dbReference type="STRING" id="1160497.A0A1L9VMR8"/>
<dbReference type="GO" id="GO:0005634">
    <property type="term" value="C:nucleus"/>
    <property type="evidence" value="ECO:0007669"/>
    <property type="project" value="UniProtKB-SubCell"/>
</dbReference>
<evidence type="ECO:0000313" key="5">
    <source>
        <dbReference type="EMBL" id="OJJ85162.1"/>
    </source>
</evidence>
<dbReference type="Pfam" id="PF04825">
    <property type="entry name" value="Rad21_Rec8_N"/>
    <property type="match status" value="1"/>
</dbReference>
<evidence type="ECO:0000256" key="2">
    <source>
        <dbReference type="ARBA" id="ARBA00023242"/>
    </source>
</evidence>
<evidence type="ECO:0000256" key="1">
    <source>
        <dbReference type="ARBA" id="ARBA00004123"/>
    </source>
</evidence>
<dbReference type="GeneID" id="34459698"/>
<dbReference type="EMBL" id="KV878895">
    <property type="protein sequence ID" value="OJJ85162.1"/>
    <property type="molecule type" value="Genomic_DNA"/>
</dbReference>
<feature type="compositionally biased region" description="Basic and acidic residues" evidence="3">
    <location>
        <begin position="242"/>
        <end position="254"/>
    </location>
</feature>
<protein>
    <recommendedName>
        <fullName evidence="4">Rad21/Rec8-like protein N-terminal domain-containing protein</fullName>
    </recommendedName>
</protein>
<feature type="region of interest" description="Disordered" evidence="3">
    <location>
        <begin position="633"/>
        <end position="657"/>
    </location>
</feature>
<dbReference type="InterPro" id="IPR039781">
    <property type="entry name" value="Rad21/Rec8-like"/>
</dbReference>
<reference evidence="6" key="1">
    <citation type="journal article" date="2017" name="Genome Biol.">
        <title>Comparative genomics reveals high biological diversity and specific adaptations in the industrially and medically important fungal genus Aspergillus.</title>
        <authorList>
            <person name="de Vries R.P."/>
            <person name="Riley R."/>
            <person name="Wiebenga A."/>
            <person name="Aguilar-Osorio G."/>
            <person name="Amillis S."/>
            <person name="Uchima C.A."/>
            <person name="Anderluh G."/>
            <person name="Asadollahi M."/>
            <person name="Askin M."/>
            <person name="Barry K."/>
            <person name="Battaglia E."/>
            <person name="Bayram O."/>
            <person name="Benocci T."/>
            <person name="Braus-Stromeyer S.A."/>
            <person name="Caldana C."/>
            <person name="Canovas D."/>
            <person name="Cerqueira G.C."/>
            <person name="Chen F."/>
            <person name="Chen W."/>
            <person name="Choi C."/>
            <person name="Clum A."/>
            <person name="Dos Santos R.A."/>
            <person name="Damasio A.R."/>
            <person name="Diallinas G."/>
            <person name="Emri T."/>
            <person name="Fekete E."/>
            <person name="Flipphi M."/>
            <person name="Freyberg S."/>
            <person name="Gallo A."/>
            <person name="Gournas C."/>
            <person name="Habgood R."/>
            <person name="Hainaut M."/>
            <person name="Harispe M.L."/>
            <person name="Henrissat B."/>
            <person name="Hilden K.S."/>
            <person name="Hope R."/>
            <person name="Hossain A."/>
            <person name="Karabika E."/>
            <person name="Karaffa L."/>
            <person name="Karanyi Z."/>
            <person name="Krasevec N."/>
            <person name="Kuo A."/>
            <person name="Kusch H."/>
            <person name="LaButti K."/>
            <person name="Lagendijk E.L."/>
            <person name="Lapidus A."/>
            <person name="Levasseur A."/>
            <person name="Lindquist E."/>
            <person name="Lipzen A."/>
            <person name="Logrieco A.F."/>
            <person name="MacCabe A."/>
            <person name="Maekelae M.R."/>
            <person name="Malavazi I."/>
            <person name="Melin P."/>
            <person name="Meyer V."/>
            <person name="Mielnichuk N."/>
            <person name="Miskei M."/>
            <person name="Molnar A.P."/>
            <person name="Mule G."/>
            <person name="Ngan C.Y."/>
            <person name="Orejas M."/>
            <person name="Orosz E."/>
            <person name="Ouedraogo J.P."/>
            <person name="Overkamp K.M."/>
            <person name="Park H.-S."/>
            <person name="Perrone G."/>
            <person name="Piumi F."/>
            <person name="Punt P.J."/>
            <person name="Ram A.F."/>
            <person name="Ramon A."/>
            <person name="Rauscher S."/>
            <person name="Record E."/>
            <person name="Riano-Pachon D.M."/>
            <person name="Robert V."/>
            <person name="Roehrig J."/>
            <person name="Ruller R."/>
            <person name="Salamov A."/>
            <person name="Salih N.S."/>
            <person name="Samson R.A."/>
            <person name="Sandor E."/>
            <person name="Sanguinetti M."/>
            <person name="Schuetze T."/>
            <person name="Sepcic K."/>
            <person name="Shelest E."/>
            <person name="Sherlock G."/>
            <person name="Sophianopoulou V."/>
            <person name="Squina F.M."/>
            <person name="Sun H."/>
            <person name="Susca A."/>
            <person name="Todd R.B."/>
            <person name="Tsang A."/>
            <person name="Unkles S.E."/>
            <person name="van de Wiele N."/>
            <person name="van Rossen-Uffink D."/>
            <person name="Oliveira J.V."/>
            <person name="Vesth T.C."/>
            <person name="Visser J."/>
            <person name="Yu J.-H."/>
            <person name="Zhou M."/>
            <person name="Andersen M.R."/>
            <person name="Archer D.B."/>
            <person name="Baker S.E."/>
            <person name="Benoit I."/>
            <person name="Brakhage A.A."/>
            <person name="Braus G.H."/>
            <person name="Fischer R."/>
            <person name="Frisvad J.C."/>
            <person name="Goldman G.H."/>
            <person name="Houbraken J."/>
            <person name="Oakley B."/>
            <person name="Pocsi I."/>
            <person name="Scazzocchio C."/>
            <person name="Seiboth B."/>
            <person name="vanKuyk P.A."/>
            <person name="Wortman J."/>
            <person name="Dyer P.S."/>
            <person name="Grigoriev I.V."/>
        </authorList>
    </citation>
    <scope>NUCLEOTIDE SEQUENCE [LARGE SCALE GENOMIC DNA]</scope>
    <source>
        <strain evidence="6">CBS 516.65</strain>
    </source>
</reference>
<feature type="region of interest" description="Disordered" evidence="3">
    <location>
        <begin position="586"/>
        <end position="605"/>
    </location>
</feature>
<dbReference type="CDD" id="cd21789">
    <property type="entry name" value="Rad21_Rec8_M_SpRec8p-like"/>
    <property type="match status" value="1"/>
</dbReference>
<keyword evidence="6" id="KW-1185">Reference proteome</keyword>
<dbReference type="OrthoDB" id="5427633at2759"/>
<evidence type="ECO:0000313" key="6">
    <source>
        <dbReference type="Proteomes" id="UP000184300"/>
    </source>
</evidence>
<feature type="region of interest" description="Disordered" evidence="3">
    <location>
        <begin position="415"/>
        <end position="460"/>
    </location>
</feature>
<feature type="compositionally biased region" description="Basic and acidic residues" evidence="3">
    <location>
        <begin position="436"/>
        <end position="459"/>
    </location>
</feature>
<comment type="subcellular location">
    <subcellularLocation>
        <location evidence="1">Nucleus</location>
    </subcellularLocation>
</comment>
<evidence type="ECO:0000256" key="3">
    <source>
        <dbReference type="SAM" id="MobiDB-lite"/>
    </source>
</evidence>